<accession>A0A0D0CGB8</accession>
<feature type="non-terminal residue" evidence="1">
    <location>
        <position position="1"/>
    </location>
</feature>
<dbReference type="EMBL" id="KN834792">
    <property type="protein sequence ID" value="KIK57217.1"/>
    <property type="molecule type" value="Genomic_DNA"/>
</dbReference>
<evidence type="ECO:0000313" key="1">
    <source>
        <dbReference type="EMBL" id="KIK57217.1"/>
    </source>
</evidence>
<dbReference type="HOGENOM" id="CLU_2151699_0_0_1"/>
<keyword evidence="2" id="KW-1185">Reference proteome</keyword>
<reference evidence="1 2" key="1">
    <citation type="submission" date="2014-04" db="EMBL/GenBank/DDBJ databases">
        <title>Evolutionary Origins and Diversification of the Mycorrhizal Mutualists.</title>
        <authorList>
            <consortium name="DOE Joint Genome Institute"/>
            <consortium name="Mycorrhizal Genomics Consortium"/>
            <person name="Kohler A."/>
            <person name="Kuo A."/>
            <person name="Nagy L.G."/>
            <person name="Floudas D."/>
            <person name="Copeland A."/>
            <person name="Barry K.W."/>
            <person name="Cichocki N."/>
            <person name="Veneault-Fourrey C."/>
            <person name="LaButti K."/>
            <person name="Lindquist E.A."/>
            <person name="Lipzen A."/>
            <person name="Lundell T."/>
            <person name="Morin E."/>
            <person name="Murat C."/>
            <person name="Riley R."/>
            <person name="Ohm R."/>
            <person name="Sun H."/>
            <person name="Tunlid A."/>
            <person name="Henrissat B."/>
            <person name="Grigoriev I.V."/>
            <person name="Hibbett D.S."/>
            <person name="Martin F."/>
        </authorList>
    </citation>
    <scope>NUCLEOTIDE SEQUENCE [LARGE SCALE GENOMIC DNA]</scope>
    <source>
        <strain evidence="1 2">FD-317 M1</strain>
    </source>
</reference>
<protein>
    <submittedName>
        <fullName evidence="1">Uncharacterized protein</fullName>
    </submittedName>
</protein>
<dbReference type="AlphaFoldDB" id="A0A0D0CGB8"/>
<gene>
    <name evidence="1" type="ORF">GYMLUDRAFT_46469</name>
</gene>
<name>A0A0D0CGB8_9AGAR</name>
<dbReference type="Proteomes" id="UP000053593">
    <property type="component" value="Unassembled WGS sequence"/>
</dbReference>
<proteinExistence type="predicted"/>
<sequence>MGSTSTVVPTVAVDLESAIESTSILEILQRVLLEYDANRRNRLRGLLFQWLKRQTAQQLADHLQLILDSGQHSYRILLNCVIGDGNKGTLSLLPQSPRPSRRRPRLRKRLIL</sequence>
<organism evidence="1 2">
    <name type="scientific">Collybiopsis luxurians FD-317 M1</name>
    <dbReference type="NCBI Taxonomy" id="944289"/>
    <lineage>
        <taxon>Eukaryota</taxon>
        <taxon>Fungi</taxon>
        <taxon>Dikarya</taxon>
        <taxon>Basidiomycota</taxon>
        <taxon>Agaricomycotina</taxon>
        <taxon>Agaricomycetes</taxon>
        <taxon>Agaricomycetidae</taxon>
        <taxon>Agaricales</taxon>
        <taxon>Marasmiineae</taxon>
        <taxon>Omphalotaceae</taxon>
        <taxon>Collybiopsis</taxon>
        <taxon>Collybiopsis luxurians</taxon>
    </lineage>
</organism>
<evidence type="ECO:0000313" key="2">
    <source>
        <dbReference type="Proteomes" id="UP000053593"/>
    </source>
</evidence>